<comment type="caution">
    <text evidence="1">The sequence shown here is derived from an EMBL/GenBank/DDBJ whole genome shotgun (WGS) entry which is preliminary data.</text>
</comment>
<proteinExistence type="predicted"/>
<evidence type="ECO:0000313" key="1">
    <source>
        <dbReference type="EMBL" id="GMI21095.1"/>
    </source>
</evidence>
<feature type="non-terminal residue" evidence="1">
    <location>
        <position position="1"/>
    </location>
</feature>
<reference evidence="1" key="1">
    <citation type="submission" date="2022-07" db="EMBL/GenBank/DDBJ databases">
        <title>Genome analysis of Parmales, a sister group of diatoms, reveals the evolutionary specialization of diatoms from phago-mixotrophs to photoautotrophs.</title>
        <authorList>
            <person name="Ban H."/>
            <person name="Sato S."/>
            <person name="Yoshikawa S."/>
            <person name="Kazumasa Y."/>
            <person name="Nakamura Y."/>
            <person name="Ichinomiya M."/>
            <person name="Saitoh K."/>
            <person name="Sato N."/>
            <person name="Blanc-Mathieu R."/>
            <person name="Endo H."/>
            <person name="Kuwata A."/>
            <person name="Ogata H."/>
        </authorList>
    </citation>
    <scope>NUCLEOTIDE SEQUENCE</scope>
</reference>
<protein>
    <submittedName>
        <fullName evidence="1">Uncharacterized protein</fullName>
    </submittedName>
</protein>
<dbReference type="AlphaFoldDB" id="A0A9W7FX85"/>
<dbReference type="EMBL" id="BRXZ01006864">
    <property type="protein sequence ID" value="GMI21095.1"/>
    <property type="molecule type" value="Genomic_DNA"/>
</dbReference>
<organism evidence="1 2">
    <name type="scientific">Triparma retinervis</name>
    <dbReference type="NCBI Taxonomy" id="2557542"/>
    <lineage>
        <taxon>Eukaryota</taxon>
        <taxon>Sar</taxon>
        <taxon>Stramenopiles</taxon>
        <taxon>Ochrophyta</taxon>
        <taxon>Bolidophyceae</taxon>
        <taxon>Parmales</taxon>
        <taxon>Triparmaceae</taxon>
        <taxon>Triparma</taxon>
    </lineage>
</organism>
<dbReference type="Proteomes" id="UP001165082">
    <property type="component" value="Unassembled WGS sequence"/>
</dbReference>
<evidence type="ECO:0000313" key="2">
    <source>
        <dbReference type="Proteomes" id="UP001165082"/>
    </source>
</evidence>
<name>A0A9W7FX85_9STRA</name>
<gene>
    <name evidence="1" type="ORF">TrRE_jg10636</name>
</gene>
<sequence length="400" mass="44094">MSDLPDLASLLALIDLKEGVIKEKEAENASLRAALRAAAPNDTMKADQTPEITKAIADLKAKNANLNDEVAKLKAALRSGATNEENHENGKHHVELVKKIKRCVASEVPIVNYWDIKRANIGIVVHDKPELIVDFLFKESTVGVLRRDTLQDSGGGAGGYRILFWQHYLNKGKKIIEYILQVKLVSAEDSSPSLSSSSSSPLSNHILKLTSIKENNLPRRALRKLSKLATTGSQRAKIEGELRISSFAHSQSTLTWVGTMEAEDKALEVEDSPQRKSSIMGAPLMFSNKSQSSLKLTKVGKEGDMRSLFDSIKGILEVTQKQFHKPDSIDSSWFSWREMKTSNGKTVFMVGFVPLSEYVSQVGSSFAKLAPETNVLGESSGVYFFEELASNVCRVTRIQT</sequence>
<accession>A0A9W7FX85</accession>
<keyword evidence="2" id="KW-1185">Reference proteome</keyword>